<dbReference type="Proteomes" id="UP000663828">
    <property type="component" value="Unassembled WGS sequence"/>
</dbReference>
<feature type="domain" description="Ubiquitin-like" evidence="1">
    <location>
        <begin position="1"/>
        <end position="71"/>
    </location>
</feature>
<gene>
    <name evidence="2" type="ORF">EDS130_LOCUS37189</name>
    <name evidence="3" type="ORF">XAT740_LOCUS40738</name>
</gene>
<evidence type="ECO:0000313" key="4">
    <source>
        <dbReference type="Proteomes" id="UP000663828"/>
    </source>
</evidence>
<evidence type="ECO:0000313" key="2">
    <source>
        <dbReference type="EMBL" id="CAF1417288.1"/>
    </source>
</evidence>
<dbReference type="Proteomes" id="UP000663852">
    <property type="component" value="Unassembled WGS sequence"/>
</dbReference>
<dbReference type="InterPro" id="IPR000626">
    <property type="entry name" value="Ubiquitin-like_dom"/>
</dbReference>
<reference evidence="3" key="1">
    <citation type="submission" date="2021-02" db="EMBL/GenBank/DDBJ databases">
        <authorList>
            <person name="Nowell W R."/>
        </authorList>
    </citation>
    <scope>NUCLEOTIDE SEQUENCE</scope>
</reference>
<dbReference type="Gene3D" id="3.10.20.90">
    <property type="entry name" value="Phosphatidylinositol 3-kinase Catalytic Subunit, Chain A, domain 1"/>
    <property type="match status" value="1"/>
</dbReference>
<organism evidence="3 4">
    <name type="scientific">Adineta ricciae</name>
    <name type="common">Rotifer</name>
    <dbReference type="NCBI Taxonomy" id="249248"/>
    <lineage>
        <taxon>Eukaryota</taxon>
        <taxon>Metazoa</taxon>
        <taxon>Spiralia</taxon>
        <taxon>Gnathifera</taxon>
        <taxon>Rotifera</taxon>
        <taxon>Eurotatoria</taxon>
        <taxon>Bdelloidea</taxon>
        <taxon>Adinetida</taxon>
        <taxon>Adinetidae</taxon>
        <taxon>Adineta</taxon>
    </lineage>
</organism>
<dbReference type="EMBL" id="CAJNOJ010000361">
    <property type="protein sequence ID" value="CAF1417288.1"/>
    <property type="molecule type" value="Genomic_DNA"/>
</dbReference>
<dbReference type="Pfam" id="PF00240">
    <property type="entry name" value="ubiquitin"/>
    <property type="match status" value="1"/>
</dbReference>
<dbReference type="SUPFAM" id="SSF54236">
    <property type="entry name" value="Ubiquitin-like"/>
    <property type="match status" value="1"/>
</dbReference>
<dbReference type="AlphaFoldDB" id="A0A815UJJ1"/>
<name>A0A815UJJ1_ADIRI</name>
<dbReference type="SMART" id="SM00213">
    <property type="entry name" value="UBQ"/>
    <property type="match status" value="1"/>
</dbReference>
<dbReference type="InterPro" id="IPR029071">
    <property type="entry name" value="Ubiquitin-like_domsf"/>
</dbReference>
<evidence type="ECO:0000259" key="1">
    <source>
        <dbReference type="PROSITE" id="PS50053"/>
    </source>
</evidence>
<evidence type="ECO:0000313" key="3">
    <source>
        <dbReference type="EMBL" id="CAF1520032.1"/>
    </source>
</evidence>
<dbReference type="EMBL" id="CAJNOR010004671">
    <property type="protein sequence ID" value="CAF1520032.1"/>
    <property type="molecule type" value="Genomic_DNA"/>
</dbReference>
<keyword evidence="4" id="KW-1185">Reference proteome</keyword>
<dbReference type="OrthoDB" id="10398450at2759"/>
<accession>A0A815UJJ1</accession>
<dbReference type="PROSITE" id="PS50053">
    <property type="entry name" value="UBIQUITIN_2"/>
    <property type="match status" value="1"/>
</dbReference>
<comment type="caution">
    <text evidence="3">The sequence shown here is derived from an EMBL/GenBank/DDBJ whole genome shotgun (WGS) entry which is preliminary data.</text>
</comment>
<sequence length="85" mass="9816">MKITVKTLNGITKVFEIEPSDKVFKLRLLICEWLGVTYHGNGLRLHPGPMDDDRTFETYGIISDKTIPVTLGFYAIPLHDKTYFW</sequence>
<protein>
    <recommendedName>
        <fullName evidence="1">Ubiquitin-like domain-containing protein</fullName>
    </recommendedName>
</protein>
<proteinExistence type="predicted"/>